<comment type="caution">
    <text evidence="2">The sequence shown here is derived from an EMBL/GenBank/DDBJ whole genome shotgun (WGS) entry which is preliminary data.</text>
</comment>
<reference evidence="2" key="1">
    <citation type="submission" date="2013-08" db="EMBL/GenBank/DDBJ databases">
        <authorList>
            <person name="Mendez C."/>
            <person name="Richter M."/>
            <person name="Ferrer M."/>
            <person name="Sanchez J."/>
        </authorList>
    </citation>
    <scope>NUCLEOTIDE SEQUENCE</scope>
</reference>
<evidence type="ECO:0000313" key="2">
    <source>
        <dbReference type="EMBL" id="EQD43141.1"/>
    </source>
</evidence>
<name>T0Z531_9ZZZZ</name>
<feature type="non-terminal residue" evidence="2">
    <location>
        <position position="188"/>
    </location>
</feature>
<dbReference type="AlphaFoldDB" id="T0Z531"/>
<dbReference type="InterPro" id="IPR013786">
    <property type="entry name" value="AcylCoA_DH/ox_N"/>
</dbReference>
<dbReference type="Gene3D" id="2.40.110.10">
    <property type="entry name" value="Butyryl-CoA Dehydrogenase, subunit A, domain 2"/>
    <property type="match status" value="1"/>
</dbReference>
<dbReference type="InterPro" id="IPR009100">
    <property type="entry name" value="AcylCoA_DH/oxidase_NM_dom_sf"/>
</dbReference>
<feature type="domain" description="Acyl-CoA dehydrogenase/oxidase N-terminal" evidence="1">
    <location>
        <begin position="1"/>
        <end position="67"/>
    </location>
</feature>
<dbReference type="GO" id="GO:0050660">
    <property type="term" value="F:flavin adenine dinucleotide binding"/>
    <property type="evidence" value="ECO:0007669"/>
    <property type="project" value="InterPro"/>
</dbReference>
<dbReference type="PANTHER" id="PTHR43884:SF12">
    <property type="entry name" value="ISOVALERYL-COA DEHYDROGENASE, MITOCHONDRIAL-RELATED"/>
    <property type="match status" value="1"/>
</dbReference>
<gene>
    <name evidence="2" type="ORF">B2A_10006</name>
</gene>
<organism evidence="2">
    <name type="scientific">mine drainage metagenome</name>
    <dbReference type="NCBI Taxonomy" id="410659"/>
    <lineage>
        <taxon>unclassified sequences</taxon>
        <taxon>metagenomes</taxon>
        <taxon>ecological metagenomes</taxon>
    </lineage>
</organism>
<dbReference type="SUPFAM" id="SSF56645">
    <property type="entry name" value="Acyl-CoA dehydrogenase NM domain-like"/>
    <property type="match status" value="1"/>
</dbReference>
<dbReference type="InterPro" id="IPR046373">
    <property type="entry name" value="Acyl-CoA_Oxase/DH_mid-dom_sf"/>
</dbReference>
<dbReference type="Gene3D" id="1.10.540.10">
    <property type="entry name" value="Acyl-CoA dehydrogenase/oxidase, N-terminal domain"/>
    <property type="match status" value="1"/>
</dbReference>
<dbReference type="EMBL" id="AUZZ01007225">
    <property type="protein sequence ID" value="EQD43141.1"/>
    <property type="molecule type" value="Genomic_DNA"/>
</dbReference>
<dbReference type="GO" id="GO:0003995">
    <property type="term" value="F:acyl-CoA dehydrogenase activity"/>
    <property type="evidence" value="ECO:0007669"/>
    <property type="project" value="TreeGrafter"/>
</dbReference>
<protein>
    <submittedName>
        <fullName evidence="2">Acyl-CoA dehydrogenase domain-containing protein</fullName>
    </submittedName>
</protein>
<reference evidence="2" key="2">
    <citation type="journal article" date="2014" name="ISME J.">
        <title>Microbial stratification in low pH oxic and suboxic macroscopic growths along an acid mine drainage.</title>
        <authorList>
            <person name="Mendez-Garcia C."/>
            <person name="Mesa V."/>
            <person name="Sprenger R.R."/>
            <person name="Richter M."/>
            <person name="Diez M.S."/>
            <person name="Solano J."/>
            <person name="Bargiela R."/>
            <person name="Golyshina O.V."/>
            <person name="Manteca A."/>
            <person name="Ramos J.L."/>
            <person name="Gallego J.R."/>
            <person name="Llorente I."/>
            <person name="Martins Dos Santos V.A."/>
            <person name="Jensen O.N."/>
            <person name="Pelaez A.I."/>
            <person name="Sanchez J."/>
            <person name="Ferrer M."/>
        </authorList>
    </citation>
    <scope>NUCLEOTIDE SEQUENCE</scope>
</reference>
<accession>T0Z531</accession>
<proteinExistence type="predicted"/>
<dbReference type="PANTHER" id="PTHR43884">
    <property type="entry name" value="ACYL-COA DEHYDROGENASE"/>
    <property type="match status" value="1"/>
</dbReference>
<sequence>MDAQSRFPQEAFDAIRAQRLLGVLVPSALGGEGARLANVADVCFQLGQACASAGMIYAMHQVKVACLVRHRHESAAIDGLLRRLCAEQLLLASSTTEGQAGGNVRSSEAPVVCAQGRVSLERQASCISYGKHADGIVTTARRSAAAAHSDQVLIALLKEDYTLTQTQSWETLGMRGTCSVGFVLRANA</sequence>
<dbReference type="InterPro" id="IPR037069">
    <property type="entry name" value="AcylCoA_DH/ox_N_sf"/>
</dbReference>
<dbReference type="Pfam" id="PF02771">
    <property type="entry name" value="Acyl-CoA_dh_N"/>
    <property type="match status" value="1"/>
</dbReference>
<evidence type="ECO:0000259" key="1">
    <source>
        <dbReference type="Pfam" id="PF02771"/>
    </source>
</evidence>